<dbReference type="EMBL" id="AP022870">
    <property type="protein sequence ID" value="BCB74864.1"/>
    <property type="molecule type" value="Genomic_DNA"/>
</dbReference>
<reference evidence="2 3" key="1">
    <citation type="submission" date="2020-03" db="EMBL/GenBank/DDBJ databases">
        <title>Whole genome shotgun sequence of Phytohabitans flavus NBRC 107702.</title>
        <authorList>
            <person name="Komaki H."/>
            <person name="Tamura T."/>
        </authorList>
    </citation>
    <scope>NUCLEOTIDE SEQUENCE [LARGE SCALE GENOMIC DNA]</scope>
    <source>
        <strain evidence="2 3">NBRC 107702</strain>
    </source>
</reference>
<evidence type="ECO:0000256" key="1">
    <source>
        <dbReference type="SAM" id="SignalP"/>
    </source>
</evidence>
<dbReference type="Proteomes" id="UP000502508">
    <property type="component" value="Chromosome"/>
</dbReference>
<sequence>MASDRYNGVGVTTPCALTVANSSAAWAALSTVSGRLAAADPDGLAPTTAMTPGERVAVGWRPDVSIRTSTKG</sequence>
<evidence type="ECO:0000313" key="3">
    <source>
        <dbReference type="Proteomes" id="UP000502508"/>
    </source>
</evidence>
<gene>
    <name evidence="2" type="ORF">Pflav_012740</name>
</gene>
<feature type="chain" id="PRO_5026118354" evidence="1">
    <location>
        <begin position="28"/>
        <end position="72"/>
    </location>
</feature>
<dbReference type="AlphaFoldDB" id="A0A6F8XM11"/>
<organism evidence="2 3">
    <name type="scientific">Phytohabitans flavus</name>
    <dbReference type="NCBI Taxonomy" id="1076124"/>
    <lineage>
        <taxon>Bacteria</taxon>
        <taxon>Bacillati</taxon>
        <taxon>Actinomycetota</taxon>
        <taxon>Actinomycetes</taxon>
        <taxon>Micromonosporales</taxon>
        <taxon>Micromonosporaceae</taxon>
    </lineage>
</organism>
<feature type="signal peptide" evidence="1">
    <location>
        <begin position="1"/>
        <end position="27"/>
    </location>
</feature>
<name>A0A6F8XM11_9ACTN</name>
<reference evidence="2 3" key="2">
    <citation type="submission" date="2020-03" db="EMBL/GenBank/DDBJ databases">
        <authorList>
            <person name="Ichikawa N."/>
            <person name="Kimura A."/>
            <person name="Kitahashi Y."/>
            <person name="Uohara A."/>
        </authorList>
    </citation>
    <scope>NUCLEOTIDE SEQUENCE [LARGE SCALE GENOMIC DNA]</scope>
    <source>
        <strain evidence="2 3">NBRC 107702</strain>
    </source>
</reference>
<dbReference type="RefSeq" id="WP_173034387.1">
    <property type="nucleotide sequence ID" value="NZ_AP022870.1"/>
</dbReference>
<protein>
    <submittedName>
        <fullName evidence="2">Uncharacterized protein</fullName>
    </submittedName>
</protein>
<keyword evidence="1" id="KW-0732">Signal</keyword>
<keyword evidence="3" id="KW-1185">Reference proteome</keyword>
<accession>A0A6F8XM11</accession>
<dbReference type="KEGG" id="pfla:Pflav_012740"/>
<proteinExistence type="predicted"/>
<evidence type="ECO:0000313" key="2">
    <source>
        <dbReference type="EMBL" id="BCB74864.1"/>
    </source>
</evidence>